<dbReference type="PANTHER" id="PTHR30408:SF12">
    <property type="entry name" value="TYPE I RESTRICTION ENZYME MJAVIII SPECIFICITY SUBUNIT"/>
    <property type="match status" value="1"/>
</dbReference>
<dbReference type="Pfam" id="PF01420">
    <property type="entry name" value="Methylase_S"/>
    <property type="match status" value="1"/>
</dbReference>
<reference evidence="5 6" key="1">
    <citation type="journal article" date="2020" name="ISME J.">
        <title>Comparative genomics reveals insights into cyanobacterial evolution and habitat adaptation.</title>
        <authorList>
            <person name="Chen M.Y."/>
            <person name="Teng W.K."/>
            <person name="Zhao L."/>
            <person name="Hu C.X."/>
            <person name="Zhou Y.K."/>
            <person name="Han B.P."/>
            <person name="Song L.R."/>
            <person name="Shu W.S."/>
        </authorList>
    </citation>
    <scope>NUCLEOTIDE SEQUENCE [LARGE SCALE GENOMIC DNA]</scope>
    <source>
        <strain evidence="5 6">FACHB-838</strain>
    </source>
</reference>
<keyword evidence="5" id="KW-0255">Endonuclease</keyword>
<feature type="domain" description="Type I restriction modification DNA specificity" evidence="4">
    <location>
        <begin position="3"/>
        <end position="89"/>
    </location>
</feature>
<comment type="caution">
    <text evidence="5">The sequence shown here is derived from an EMBL/GenBank/DDBJ whole genome shotgun (WGS) entry which is preliminary data.</text>
</comment>
<keyword evidence="6" id="KW-1185">Reference proteome</keyword>
<dbReference type="SUPFAM" id="SSF116734">
    <property type="entry name" value="DNA methylase specificity domain"/>
    <property type="match status" value="1"/>
</dbReference>
<evidence type="ECO:0000256" key="3">
    <source>
        <dbReference type="ARBA" id="ARBA00023125"/>
    </source>
</evidence>
<keyword evidence="2" id="KW-0680">Restriction system</keyword>
<evidence type="ECO:0000259" key="4">
    <source>
        <dbReference type="Pfam" id="PF01420"/>
    </source>
</evidence>
<comment type="similarity">
    <text evidence="1">Belongs to the type-I restriction system S methylase family.</text>
</comment>
<dbReference type="PANTHER" id="PTHR30408">
    <property type="entry name" value="TYPE-1 RESTRICTION ENZYME ECOKI SPECIFICITY PROTEIN"/>
    <property type="match status" value="1"/>
</dbReference>
<dbReference type="EMBL" id="JACJSI010000006">
    <property type="protein sequence ID" value="MBD2529014.1"/>
    <property type="molecule type" value="Genomic_DNA"/>
</dbReference>
<keyword evidence="5" id="KW-0540">Nuclease</keyword>
<organism evidence="5 6">
    <name type="scientific">Nostoc flagelliforme FACHB-838</name>
    <dbReference type="NCBI Taxonomy" id="2692904"/>
    <lineage>
        <taxon>Bacteria</taxon>
        <taxon>Bacillati</taxon>
        <taxon>Cyanobacteriota</taxon>
        <taxon>Cyanophyceae</taxon>
        <taxon>Nostocales</taxon>
        <taxon>Nostocaceae</taxon>
        <taxon>Nostoc</taxon>
    </lineage>
</organism>
<keyword evidence="3" id="KW-0238">DNA-binding</keyword>
<dbReference type="GO" id="GO:0004519">
    <property type="term" value="F:endonuclease activity"/>
    <property type="evidence" value="ECO:0007669"/>
    <property type="project" value="UniProtKB-KW"/>
</dbReference>
<dbReference type="InterPro" id="IPR052021">
    <property type="entry name" value="Type-I_RS_S_subunit"/>
</dbReference>
<keyword evidence="5" id="KW-0378">Hydrolase</keyword>
<dbReference type="InterPro" id="IPR000055">
    <property type="entry name" value="Restrct_endonuc_typeI_TRD"/>
</dbReference>
<dbReference type="Gene3D" id="3.90.220.20">
    <property type="entry name" value="DNA methylase specificity domains"/>
    <property type="match status" value="1"/>
</dbReference>
<dbReference type="Proteomes" id="UP000623440">
    <property type="component" value="Unassembled WGS sequence"/>
</dbReference>
<proteinExistence type="inferred from homology"/>
<evidence type="ECO:0000313" key="6">
    <source>
        <dbReference type="Proteomes" id="UP000623440"/>
    </source>
</evidence>
<dbReference type="RefSeq" id="WP_190939638.1">
    <property type="nucleotide sequence ID" value="NZ_JACJSI010000006.1"/>
</dbReference>
<evidence type="ECO:0000256" key="2">
    <source>
        <dbReference type="ARBA" id="ARBA00022747"/>
    </source>
</evidence>
<accession>A0ABR8DHL0</accession>
<protein>
    <submittedName>
        <fullName evidence="5">Restriction endonuclease subunit S</fullName>
    </submittedName>
</protein>
<evidence type="ECO:0000256" key="1">
    <source>
        <dbReference type="ARBA" id="ARBA00010923"/>
    </source>
</evidence>
<dbReference type="InterPro" id="IPR044946">
    <property type="entry name" value="Restrct_endonuc_typeI_TRD_sf"/>
</dbReference>
<gene>
    <name evidence="5" type="ORF">H6G97_05295</name>
</gene>
<name>A0ABR8DHL0_9NOSO</name>
<evidence type="ECO:0000313" key="5">
    <source>
        <dbReference type="EMBL" id="MBD2529014.1"/>
    </source>
</evidence>
<sequence>MSRSGSVGIVAVVPSEANGFAFGSFQIKFRLRKGLANPFFIAYFLNSAIGKAQVEQQKTGSIQMNITIEGIKALKVPLPAIEIQNKIVQEADELRTKANFLRHQAEDILLSAKARVERMILGQEDMT</sequence>